<name>A0ABX9LKK5_9ACTN</name>
<evidence type="ECO:0000256" key="1">
    <source>
        <dbReference type="SAM" id="MobiDB-lite"/>
    </source>
</evidence>
<dbReference type="RefSeq" id="WP_111700229.1">
    <property type="nucleotide sequence ID" value="NZ_QFZU02000057.1"/>
</dbReference>
<evidence type="ECO:0000313" key="4">
    <source>
        <dbReference type="Proteomes" id="UP000262538"/>
    </source>
</evidence>
<dbReference type="InterPro" id="IPR015330">
    <property type="entry name" value="DNA_primase/pol_bifunc_N"/>
</dbReference>
<dbReference type="EMBL" id="QFZU02000057">
    <property type="protein sequence ID" value="RGA04492.1"/>
    <property type="molecule type" value="Genomic_DNA"/>
</dbReference>
<sequence>MLRTDLTGHTLDWVRWLWQTHRFHMFPVDHPALPECAGAHHPERPCDGKRGKHPCGRWARQATDNPALLRAVFACGPRNIGIACKASGLLVVDEDRPGALAEYAAGIGQDLPETFTVTTAKGCHRYYRQPPGIELGNGTGALAGRGIDVRGAKGHGGYVVGPGSLHASGVLYQPLDPAAPLLPAPAWLVHALQAAPPPARNPGASASAGRGSVQGGRPYKVLTALVATVLEATEGVDRNSRLFWAAVRMYEHADRGLFPAESGRAALAEAARRIGLGDGETHATLGSARTTAGRGRR</sequence>
<accession>A0ABX9LKK5</accession>
<feature type="domain" description="DNA primase/polymerase bifunctional N-terminal" evidence="2">
    <location>
        <begin position="16"/>
        <end position="188"/>
    </location>
</feature>
<proteinExistence type="predicted"/>
<reference evidence="3 4" key="1">
    <citation type="submission" date="2018-08" db="EMBL/GenBank/DDBJ databases">
        <title>Microbispora. triticiradicis sp. nov., a novel actinomycete isolated from the root of wheat (Triticum aestivum L.)).</title>
        <authorList>
            <person name="Han C."/>
        </authorList>
    </citation>
    <scope>NUCLEOTIDE SEQUENCE [LARGE SCALE GENOMIC DNA]</scope>
    <source>
        <strain evidence="3 4">NEAU-HRDPA2-9</strain>
    </source>
</reference>
<gene>
    <name evidence="3" type="ORF">DI270_013445</name>
</gene>
<comment type="caution">
    <text evidence="3">The sequence shown here is derived from an EMBL/GenBank/DDBJ whole genome shotgun (WGS) entry which is preliminary data.</text>
</comment>
<evidence type="ECO:0000313" key="3">
    <source>
        <dbReference type="EMBL" id="RGA04492.1"/>
    </source>
</evidence>
<dbReference type="SMART" id="SM00943">
    <property type="entry name" value="Prim-Pol"/>
    <property type="match status" value="1"/>
</dbReference>
<protein>
    <recommendedName>
        <fullName evidence="2">DNA primase/polymerase bifunctional N-terminal domain-containing protein</fullName>
    </recommendedName>
</protein>
<keyword evidence="4" id="KW-1185">Reference proteome</keyword>
<dbReference type="SUPFAM" id="SSF56747">
    <property type="entry name" value="Prim-pol domain"/>
    <property type="match status" value="1"/>
</dbReference>
<evidence type="ECO:0000259" key="2">
    <source>
        <dbReference type="SMART" id="SM00943"/>
    </source>
</evidence>
<dbReference type="Pfam" id="PF09250">
    <property type="entry name" value="Prim-Pol"/>
    <property type="match status" value="1"/>
</dbReference>
<dbReference type="CDD" id="cd04859">
    <property type="entry name" value="Prim_Pol"/>
    <property type="match status" value="1"/>
</dbReference>
<organism evidence="3 4">
    <name type="scientific">Microbispora triticiradicis</name>
    <dbReference type="NCBI Taxonomy" id="2200763"/>
    <lineage>
        <taxon>Bacteria</taxon>
        <taxon>Bacillati</taxon>
        <taxon>Actinomycetota</taxon>
        <taxon>Actinomycetes</taxon>
        <taxon>Streptosporangiales</taxon>
        <taxon>Streptosporangiaceae</taxon>
        <taxon>Microbispora</taxon>
    </lineage>
</organism>
<dbReference type="Proteomes" id="UP000262538">
    <property type="component" value="Unassembled WGS sequence"/>
</dbReference>
<feature type="compositionally biased region" description="Low complexity" evidence="1">
    <location>
        <begin position="283"/>
        <end position="297"/>
    </location>
</feature>
<feature type="region of interest" description="Disordered" evidence="1">
    <location>
        <begin position="278"/>
        <end position="297"/>
    </location>
</feature>